<proteinExistence type="predicted"/>
<feature type="transmembrane region" description="Helical" evidence="1">
    <location>
        <begin position="56"/>
        <end position="74"/>
    </location>
</feature>
<protein>
    <submittedName>
        <fullName evidence="2">Uncharacterized protein</fullName>
    </submittedName>
</protein>
<accession>A0AA90NUV3</accession>
<organism evidence="2 3">
    <name type="scientific">Peribacillus simplex</name>
    <dbReference type="NCBI Taxonomy" id="1478"/>
    <lineage>
        <taxon>Bacteria</taxon>
        <taxon>Bacillati</taxon>
        <taxon>Bacillota</taxon>
        <taxon>Bacilli</taxon>
        <taxon>Bacillales</taxon>
        <taxon>Bacillaceae</taxon>
        <taxon>Peribacillus</taxon>
    </lineage>
</organism>
<evidence type="ECO:0000313" key="3">
    <source>
        <dbReference type="Proteomes" id="UP001178277"/>
    </source>
</evidence>
<evidence type="ECO:0000256" key="1">
    <source>
        <dbReference type="SAM" id="Phobius"/>
    </source>
</evidence>
<feature type="transmembrane region" description="Helical" evidence="1">
    <location>
        <begin position="26"/>
        <end position="44"/>
    </location>
</feature>
<name>A0AA90NUV3_9BACI</name>
<dbReference type="EMBL" id="JAUUTP010000015">
    <property type="protein sequence ID" value="MDP1419673.1"/>
    <property type="molecule type" value="Genomic_DNA"/>
</dbReference>
<evidence type="ECO:0000313" key="2">
    <source>
        <dbReference type="EMBL" id="MDP1419673.1"/>
    </source>
</evidence>
<comment type="caution">
    <text evidence="2">The sequence shown here is derived from an EMBL/GenBank/DDBJ whole genome shotgun (WGS) entry which is preliminary data.</text>
</comment>
<keyword evidence="1" id="KW-0812">Transmembrane</keyword>
<dbReference type="Proteomes" id="UP001178277">
    <property type="component" value="Unassembled WGS sequence"/>
</dbReference>
<dbReference type="RefSeq" id="WP_284469652.1">
    <property type="nucleotide sequence ID" value="NZ_JAQFIE010000001.1"/>
</dbReference>
<keyword evidence="1" id="KW-0472">Membrane</keyword>
<dbReference type="AlphaFoldDB" id="A0AA90NUV3"/>
<gene>
    <name evidence="2" type="ORF">Q8G35_14935</name>
</gene>
<keyword evidence="1" id="KW-1133">Transmembrane helix</keyword>
<reference evidence="2" key="1">
    <citation type="submission" date="2023-07" db="EMBL/GenBank/DDBJ databases">
        <title>Murine gut Bacillus species.</title>
        <authorList>
            <person name="Gutman E."/>
            <person name="Hashuel R."/>
            <person name="Litvak Y."/>
        </authorList>
    </citation>
    <scope>NUCLEOTIDE SEQUENCE</scope>
    <source>
        <strain evidence="2">RU283</strain>
    </source>
</reference>
<sequence length="95" mass="11222">MDEVYKWLIAFGILGVQFFLSRRTNVYWGAILPVLYLVFIFEWLSNRMDNGHPFHTIFVAFTGLMILLGGWAQGRESLKNKRMKELEKMKLHDIN</sequence>